<organism evidence="1 2">
    <name type="scientific">Austropuccinia psidii MF-1</name>
    <dbReference type="NCBI Taxonomy" id="1389203"/>
    <lineage>
        <taxon>Eukaryota</taxon>
        <taxon>Fungi</taxon>
        <taxon>Dikarya</taxon>
        <taxon>Basidiomycota</taxon>
        <taxon>Pucciniomycotina</taxon>
        <taxon>Pucciniomycetes</taxon>
        <taxon>Pucciniales</taxon>
        <taxon>Sphaerophragmiaceae</taxon>
        <taxon>Austropuccinia</taxon>
    </lineage>
</organism>
<name>A0A9Q3JBY7_9BASI</name>
<dbReference type="Proteomes" id="UP000765509">
    <property type="component" value="Unassembled WGS sequence"/>
</dbReference>
<protein>
    <submittedName>
        <fullName evidence="1">Uncharacterized protein</fullName>
    </submittedName>
</protein>
<proteinExistence type="predicted"/>
<evidence type="ECO:0000313" key="2">
    <source>
        <dbReference type="Proteomes" id="UP000765509"/>
    </source>
</evidence>
<dbReference type="EMBL" id="AVOT02067940">
    <property type="protein sequence ID" value="MBW0559334.1"/>
    <property type="molecule type" value="Genomic_DNA"/>
</dbReference>
<keyword evidence="2" id="KW-1185">Reference proteome</keyword>
<comment type="caution">
    <text evidence="1">The sequence shown here is derived from an EMBL/GenBank/DDBJ whole genome shotgun (WGS) entry which is preliminary data.</text>
</comment>
<accession>A0A9Q3JBY7</accession>
<sequence>MTVLVSQIAISHSQIVPQISNTFKTKKDICSQDDSITLCLVWNAAFVKLPKKEKKHQLVALIFRASHGALPTEKHKPGFQIVHGISLLILIIIDDGCNSEELSQYWCLRKSLALTITWPILVITATKLTSVNNRKITTLLLQAER</sequence>
<dbReference type="AlphaFoldDB" id="A0A9Q3JBY7"/>
<gene>
    <name evidence="1" type="ORF">O181_099049</name>
</gene>
<reference evidence="1" key="1">
    <citation type="submission" date="2021-03" db="EMBL/GenBank/DDBJ databases">
        <title>Draft genome sequence of rust myrtle Austropuccinia psidii MF-1, a brazilian biotype.</title>
        <authorList>
            <person name="Quecine M.C."/>
            <person name="Pachon D.M.R."/>
            <person name="Bonatelli M.L."/>
            <person name="Correr F.H."/>
            <person name="Franceschini L.M."/>
            <person name="Leite T.F."/>
            <person name="Margarido G.R.A."/>
            <person name="Almeida C.A."/>
            <person name="Ferrarezi J.A."/>
            <person name="Labate C.A."/>
        </authorList>
    </citation>
    <scope>NUCLEOTIDE SEQUENCE</scope>
    <source>
        <strain evidence="1">MF-1</strain>
    </source>
</reference>
<evidence type="ECO:0000313" key="1">
    <source>
        <dbReference type="EMBL" id="MBW0559334.1"/>
    </source>
</evidence>